<accession>A0A1I6M4Q8</accession>
<dbReference type="OrthoDB" id="119283at2"/>
<feature type="signal peptide" evidence="1">
    <location>
        <begin position="1"/>
        <end position="26"/>
    </location>
</feature>
<dbReference type="RefSeq" id="WP_089838604.1">
    <property type="nucleotide sequence ID" value="NZ_FOZL01000001.1"/>
</dbReference>
<dbReference type="GO" id="GO:0019867">
    <property type="term" value="C:outer membrane"/>
    <property type="evidence" value="ECO:0007669"/>
    <property type="project" value="InterPro"/>
</dbReference>
<proteinExistence type="predicted"/>
<feature type="chain" id="PRO_5011676845" evidence="1">
    <location>
        <begin position="27"/>
        <end position="177"/>
    </location>
</feature>
<keyword evidence="3" id="KW-1185">Reference proteome</keyword>
<name>A0A1I6M4Q8_9BACT</name>
<protein>
    <submittedName>
        <fullName evidence="2">Outer membrane lipoprotein LptE/RlpB (LPS assembly)</fullName>
    </submittedName>
</protein>
<gene>
    <name evidence="2" type="ORF">SAMN05421771_1830</name>
</gene>
<evidence type="ECO:0000256" key="1">
    <source>
        <dbReference type="SAM" id="SignalP"/>
    </source>
</evidence>
<dbReference type="Pfam" id="PF04390">
    <property type="entry name" value="LptE"/>
    <property type="match status" value="1"/>
</dbReference>
<dbReference type="GO" id="GO:0043165">
    <property type="term" value="P:Gram-negative-bacterium-type cell outer membrane assembly"/>
    <property type="evidence" value="ECO:0007669"/>
    <property type="project" value="InterPro"/>
</dbReference>
<sequence>MRRLLTPLVLISALLLPLSGCGYHRAGSATHLPANVRTLDVPIFTTHSQAYRTEMTFTQAVIRELDTRTKYRILTTSKDNDADATLTGSILSQTVTPLTYDATSGQTSSYLVTITARVILTARDGTILYRNEALTYREQYQSTQDLTLFVQEDSAAVRRLARDFAQALVGDMLESFQ</sequence>
<organism evidence="2 3">
    <name type="scientific">Granulicella pectinivorans</name>
    <dbReference type="NCBI Taxonomy" id="474950"/>
    <lineage>
        <taxon>Bacteria</taxon>
        <taxon>Pseudomonadati</taxon>
        <taxon>Acidobacteriota</taxon>
        <taxon>Terriglobia</taxon>
        <taxon>Terriglobales</taxon>
        <taxon>Acidobacteriaceae</taxon>
        <taxon>Granulicella</taxon>
    </lineage>
</organism>
<dbReference type="STRING" id="474950.SAMN05421771_1830"/>
<dbReference type="InterPro" id="IPR007485">
    <property type="entry name" value="LPS_assembly_LptE"/>
</dbReference>
<dbReference type="AlphaFoldDB" id="A0A1I6M4Q8"/>
<keyword evidence="1" id="KW-0732">Signal</keyword>
<dbReference type="Gene3D" id="3.30.160.150">
    <property type="entry name" value="Lipoprotein like domain"/>
    <property type="match status" value="1"/>
</dbReference>
<keyword evidence="2" id="KW-0449">Lipoprotein</keyword>
<reference evidence="2 3" key="1">
    <citation type="submission" date="2016-10" db="EMBL/GenBank/DDBJ databases">
        <authorList>
            <person name="de Groot N.N."/>
        </authorList>
    </citation>
    <scope>NUCLEOTIDE SEQUENCE [LARGE SCALE GENOMIC DNA]</scope>
    <source>
        <strain evidence="2 3">DSM 21001</strain>
    </source>
</reference>
<evidence type="ECO:0000313" key="2">
    <source>
        <dbReference type="EMBL" id="SFS10676.1"/>
    </source>
</evidence>
<dbReference type="EMBL" id="FOZL01000001">
    <property type="protein sequence ID" value="SFS10676.1"/>
    <property type="molecule type" value="Genomic_DNA"/>
</dbReference>
<evidence type="ECO:0000313" key="3">
    <source>
        <dbReference type="Proteomes" id="UP000199024"/>
    </source>
</evidence>
<dbReference type="Proteomes" id="UP000199024">
    <property type="component" value="Unassembled WGS sequence"/>
</dbReference>